<gene>
    <name evidence="1" type="ORF">KCV87_00815</name>
</gene>
<accession>A0AA45L8H6</accession>
<sequence length="301" mass="33542">MSQVLLRRFAGQDGNGGAVLIPYDIKNNRELKSRGTAACARVDHFVPWASQSLEELWQTVENKMGAATDRIEQGRNDLNTIRAIRDAIALHLTRSTRYMRIHEESALRAANVAQNKVLVRYYNALGREYFEQNGRLPDGPRDLIDLADRLVRERAHAGFDGSDKRIMIEEMFRNVKQILNCHALEIWTAPPGCELLVSDAPAFTIRYSADRSAVPLFNVAVGDAHAVVMPLSRTTLACVGKKKKRAVLTVEQVDFFNRALIQNATRFVYYRPGSQLKNVVSHVLSSWGSGGHPSGTATPEG</sequence>
<dbReference type="InterPro" id="IPR025332">
    <property type="entry name" value="DUF4238"/>
</dbReference>
<name>A0AA45L8H6_9PSEU</name>
<dbReference type="Proteomes" id="UP000677152">
    <property type="component" value="Chromosome"/>
</dbReference>
<dbReference type="EMBL" id="CP073249">
    <property type="protein sequence ID" value="QUF04720.1"/>
    <property type="molecule type" value="Genomic_DNA"/>
</dbReference>
<dbReference type="AlphaFoldDB" id="A0AA45L8H6"/>
<evidence type="ECO:0000313" key="2">
    <source>
        <dbReference type="Proteomes" id="UP000677152"/>
    </source>
</evidence>
<dbReference type="Pfam" id="PF14022">
    <property type="entry name" value="DUF4238"/>
    <property type="match status" value="1"/>
</dbReference>
<reference evidence="1" key="1">
    <citation type="submission" date="2021-04" db="EMBL/GenBank/DDBJ databases">
        <title>Genomic sequence of Actinosynnema pretiosum subsp. pretiosum ATCC 31280 (C-14919).</title>
        <authorList>
            <person name="Bai L."/>
            <person name="Wang X."/>
            <person name="Xiao Y."/>
        </authorList>
    </citation>
    <scope>NUCLEOTIDE SEQUENCE</scope>
    <source>
        <strain evidence="1">ATCC 31280</strain>
    </source>
</reference>
<protein>
    <submittedName>
        <fullName evidence="1">DUF4238 domain-containing protein</fullName>
    </submittedName>
</protein>
<proteinExistence type="predicted"/>
<evidence type="ECO:0000313" key="1">
    <source>
        <dbReference type="EMBL" id="QUF04720.1"/>
    </source>
</evidence>
<organism evidence="1 2">
    <name type="scientific">Actinosynnema pretiosum subsp. pretiosum</name>
    <dbReference type="NCBI Taxonomy" id="103721"/>
    <lineage>
        <taxon>Bacteria</taxon>
        <taxon>Bacillati</taxon>
        <taxon>Actinomycetota</taxon>
        <taxon>Actinomycetes</taxon>
        <taxon>Pseudonocardiales</taxon>
        <taxon>Pseudonocardiaceae</taxon>
        <taxon>Actinosynnema</taxon>
    </lineage>
</organism>